<evidence type="ECO:0000256" key="9">
    <source>
        <dbReference type="ARBA" id="ARBA00022679"/>
    </source>
</evidence>
<dbReference type="FunFam" id="2.40.100.10:FF:000014">
    <property type="entry name" value="Peptidyl-prolyl cis-trans isomerase cyp65"/>
    <property type="match status" value="1"/>
</dbReference>
<dbReference type="InterPro" id="IPR003613">
    <property type="entry name" value="Ubox_domain"/>
</dbReference>
<comment type="catalytic activity">
    <reaction evidence="2">
        <text>[protein]-peptidylproline (omega=180) = [protein]-peptidylproline (omega=0)</text>
        <dbReference type="Rhea" id="RHEA:16237"/>
        <dbReference type="Rhea" id="RHEA-COMP:10747"/>
        <dbReference type="Rhea" id="RHEA-COMP:10748"/>
        <dbReference type="ChEBI" id="CHEBI:83833"/>
        <dbReference type="ChEBI" id="CHEBI:83834"/>
        <dbReference type="EC" id="5.2.1.8"/>
    </reaction>
</comment>
<dbReference type="PROSITE" id="PS51698">
    <property type="entry name" value="U_BOX"/>
    <property type="match status" value="1"/>
</dbReference>
<accession>A0A8H6RP90</accession>
<evidence type="ECO:0000256" key="10">
    <source>
        <dbReference type="ARBA" id="ARBA00022786"/>
    </source>
</evidence>
<evidence type="ECO:0000259" key="19">
    <source>
        <dbReference type="PROSITE" id="PS51698"/>
    </source>
</evidence>
<feature type="region of interest" description="Disordered" evidence="17">
    <location>
        <begin position="637"/>
        <end position="721"/>
    </location>
</feature>
<keyword evidence="11" id="KW-0697">Rotamase</keyword>
<feature type="domain" description="PPIase cyclophilin-type" evidence="18">
    <location>
        <begin position="475"/>
        <end position="621"/>
    </location>
</feature>
<comment type="similarity">
    <text evidence="5">Belongs to the cyclophilin-type PPIase family. PPIL2 subfamily.</text>
</comment>
<comment type="caution">
    <text evidence="20">The sequence shown here is derived from an EMBL/GenBank/DDBJ whole genome shotgun (WGS) entry which is preliminary data.</text>
</comment>
<evidence type="ECO:0000256" key="15">
    <source>
        <dbReference type="ARBA" id="ARBA00030942"/>
    </source>
</evidence>
<dbReference type="GO" id="GO:0003755">
    <property type="term" value="F:peptidyl-prolyl cis-trans isomerase activity"/>
    <property type="evidence" value="ECO:0007669"/>
    <property type="project" value="UniProtKB-KW"/>
</dbReference>
<dbReference type="InterPro" id="IPR026951">
    <property type="entry name" value="PPIL2_U-box_dom"/>
</dbReference>
<evidence type="ECO:0000256" key="8">
    <source>
        <dbReference type="ARBA" id="ARBA00020592"/>
    </source>
</evidence>
<dbReference type="Pfam" id="PF00160">
    <property type="entry name" value="Pro_isomerase"/>
    <property type="match status" value="1"/>
</dbReference>
<keyword evidence="12 20" id="KW-0413">Isomerase</keyword>
<dbReference type="EC" id="2.3.2.27" evidence="6"/>
<dbReference type="SUPFAM" id="SSF50891">
    <property type="entry name" value="Cyclophilin-like"/>
    <property type="match status" value="1"/>
</dbReference>
<comment type="subcellular location">
    <subcellularLocation>
        <location evidence="4">Nucleus</location>
    </subcellularLocation>
</comment>
<dbReference type="SUPFAM" id="SSF57850">
    <property type="entry name" value="RING/U-box"/>
    <property type="match status" value="1"/>
</dbReference>
<dbReference type="AlphaFoldDB" id="A0A8H6RP90"/>
<dbReference type="FunFam" id="3.30.40.10:FF:000079">
    <property type="entry name" value="Peptidyl-prolyl cis-trans isomerase 2"/>
    <property type="match status" value="1"/>
</dbReference>
<dbReference type="CDD" id="cd01923">
    <property type="entry name" value="cyclophilin_RING"/>
    <property type="match status" value="1"/>
</dbReference>
<dbReference type="OrthoDB" id="407558at2759"/>
<feature type="region of interest" description="Disordered" evidence="17">
    <location>
        <begin position="386"/>
        <end position="424"/>
    </location>
</feature>
<comment type="catalytic activity">
    <reaction evidence="1">
        <text>S-ubiquitinyl-[E2 ubiquitin-conjugating enzyme]-L-cysteine + [acceptor protein]-L-lysine = [E2 ubiquitin-conjugating enzyme]-L-cysteine + N(6)-ubiquitinyl-[acceptor protein]-L-lysine.</text>
        <dbReference type="EC" id="2.3.2.27"/>
    </reaction>
</comment>
<sequence>MHSQMSLEMESNGLAESLTHLSINTDNNERCPFLTKVPAEIRIQIYESIFLTPDKPQIFDLRSESPNPNPTRHIEGILLTSHPIHTESHLIPFSINDLQIYAPVFSPTVSMGQERQLLISRFQNFTKWLVPKLSSNSRVLVFLALCDNFYDTSLWTCCTLKMGKGTDKLYITHSEWSSEDAFSASAGANARKAANAGAGANFKRLPFNFCAVSLQPFEHPVCTADGTIFDLTNILPWIKKHGTNPVNGQPLKSTDLIKLNFVKNEEGEFVDPVTFKVITDNTHLVGIKTTGNVFSYETVERLNVKAKNWRDLVNDEEFKRSDIITLQDPQNIESRNLSQFKYLQEGQSTLTPEQEAERSAGVNDQNLGSAAKILKAKEAVAKARAEREKAANGTSTEAQALANARKAHAETAKSSRTTKPTPYNAAQYTNGLAAASFTSTGMTPNTSTERAIMTDEEYMLKPKRVKQKGYARITTNMGAMNIELYPEYAPKAVWNFIQLAKRGYYSGINFHRNIKNFMIQGGDPSGTGRGGQSCWGKTFADEFEGPLVHDSRGVLSMANKGKDTNTSQFFILYRQAKHLDRKHTIFGRVVEGLDTLDRLEKVEVDDKSRPLQDLVMEDVVVYVDPFEDFLKQRDEREADEARKERIRKEGGTEDDRTTWTGKRIRADGKVENAGGAGGVGKYMKQSAPAEEDEVVGEWDEPEPPPTKKTKKGGGFGNFDAW</sequence>
<keyword evidence="13" id="KW-0539">Nucleus</keyword>
<evidence type="ECO:0000256" key="14">
    <source>
        <dbReference type="ARBA" id="ARBA00030661"/>
    </source>
</evidence>
<dbReference type="PRINTS" id="PR00153">
    <property type="entry name" value="CSAPPISMRASE"/>
</dbReference>
<dbReference type="EMBL" id="JABCIY010000061">
    <property type="protein sequence ID" value="KAF7194423.1"/>
    <property type="molecule type" value="Genomic_DNA"/>
</dbReference>
<dbReference type="PROSITE" id="PS50072">
    <property type="entry name" value="CSA_PPIASE_2"/>
    <property type="match status" value="1"/>
</dbReference>
<keyword evidence="10" id="KW-0833">Ubl conjugation pathway</keyword>
<evidence type="ECO:0000256" key="11">
    <source>
        <dbReference type="ARBA" id="ARBA00023110"/>
    </source>
</evidence>
<feature type="compositionally biased region" description="Gly residues" evidence="17">
    <location>
        <begin position="712"/>
        <end position="721"/>
    </location>
</feature>
<name>A0A8H6RP90_9PEZI</name>
<feature type="compositionally biased region" description="Polar residues" evidence="17">
    <location>
        <begin position="414"/>
        <end position="424"/>
    </location>
</feature>
<evidence type="ECO:0000256" key="2">
    <source>
        <dbReference type="ARBA" id="ARBA00000971"/>
    </source>
</evidence>
<evidence type="ECO:0000256" key="6">
    <source>
        <dbReference type="ARBA" id="ARBA00012483"/>
    </source>
</evidence>
<protein>
    <recommendedName>
        <fullName evidence="8">Peptidyl-prolyl cis-trans isomerase-like 2</fullName>
        <ecNumber evidence="6">2.3.2.27</ecNumber>
        <ecNumber evidence="7">5.2.1.8</ecNumber>
    </recommendedName>
    <alternativeName>
        <fullName evidence="14">Cyclophilin-60</fullName>
    </alternativeName>
    <alternativeName>
        <fullName evidence="15">Cyclophilin-like protein Cyp-60</fullName>
    </alternativeName>
    <alternativeName>
        <fullName evidence="16">RING-type E3 ubiquitin transferase isomerase-like 2</fullName>
    </alternativeName>
</protein>
<reference evidence="20" key="1">
    <citation type="submission" date="2020-04" db="EMBL/GenBank/DDBJ databases">
        <title>Draft genome resource of the tomato pathogen Pseudocercospora fuligena.</title>
        <authorList>
            <person name="Zaccaron A."/>
        </authorList>
    </citation>
    <scope>NUCLEOTIDE SEQUENCE</scope>
    <source>
        <strain evidence="20">PF001</strain>
    </source>
</reference>
<evidence type="ECO:0000256" key="13">
    <source>
        <dbReference type="ARBA" id="ARBA00023242"/>
    </source>
</evidence>
<keyword evidence="21" id="KW-1185">Reference proteome</keyword>
<dbReference type="PANTHER" id="PTHR45625:SF1">
    <property type="entry name" value="RING-TYPE E3 UBIQUITIN-PROTEIN LIGASE PPIL2"/>
    <property type="match status" value="1"/>
</dbReference>
<dbReference type="CDD" id="cd16663">
    <property type="entry name" value="RING-Ubox_PPIL2"/>
    <property type="match status" value="1"/>
</dbReference>
<dbReference type="InterPro" id="IPR029000">
    <property type="entry name" value="Cyclophilin-like_dom_sf"/>
</dbReference>
<evidence type="ECO:0000256" key="17">
    <source>
        <dbReference type="SAM" id="MobiDB-lite"/>
    </source>
</evidence>
<evidence type="ECO:0000256" key="5">
    <source>
        <dbReference type="ARBA" id="ARBA00007930"/>
    </source>
</evidence>
<evidence type="ECO:0000256" key="1">
    <source>
        <dbReference type="ARBA" id="ARBA00000900"/>
    </source>
</evidence>
<dbReference type="InterPro" id="IPR002130">
    <property type="entry name" value="Cyclophilin-type_PPIase_dom"/>
</dbReference>
<organism evidence="20 21">
    <name type="scientific">Pseudocercospora fuligena</name>
    <dbReference type="NCBI Taxonomy" id="685502"/>
    <lineage>
        <taxon>Eukaryota</taxon>
        <taxon>Fungi</taxon>
        <taxon>Dikarya</taxon>
        <taxon>Ascomycota</taxon>
        <taxon>Pezizomycotina</taxon>
        <taxon>Dothideomycetes</taxon>
        <taxon>Dothideomycetidae</taxon>
        <taxon>Mycosphaerellales</taxon>
        <taxon>Mycosphaerellaceae</taxon>
        <taxon>Pseudocercospora</taxon>
    </lineage>
</organism>
<dbReference type="GO" id="GO:0000209">
    <property type="term" value="P:protein polyubiquitination"/>
    <property type="evidence" value="ECO:0007669"/>
    <property type="project" value="TreeGrafter"/>
</dbReference>
<evidence type="ECO:0000256" key="16">
    <source>
        <dbReference type="ARBA" id="ARBA00033051"/>
    </source>
</evidence>
<evidence type="ECO:0000313" key="20">
    <source>
        <dbReference type="EMBL" id="KAF7194423.1"/>
    </source>
</evidence>
<feature type="compositionally biased region" description="Basic and acidic residues" evidence="17">
    <location>
        <begin position="637"/>
        <end position="657"/>
    </location>
</feature>
<dbReference type="GO" id="GO:0061630">
    <property type="term" value="F:ubiquitin protein ligase activity"/>
    <property type="evidence" value="ECO:0007669"/>
    <property type="project" value="UniProtKB-EC"/>
</dbReference>
<dbReference type="GO" id="GO:0071013">
    <property type="term" value="C:catalytic step 2 spliceosome"/>
    <property type="evidence" value="ECO:0007669"/>
    <property type="project" value="TreeGrafter"/>
</dbReference>
<dbReference type="InterPro" id="IPR044666">
    <property type="entry name" value="Cyclophilin_A-like"/>
</dbReference>
<dbReference type="InterPro" id="IPR013083">
    <property type="entry name" value="Znf_RING/FYVE/PHD"/>
</dbReference>
<comment type="function">
    <text evidence="3">May catalyze the cis-trans isomerization of proline imidic peptide bonds in oligopeptides thereby assisting the folding of proteins. May also function as a chaperone, playing a role in intracellular transport of proteins. May also have a protein ubiquitin ligase activity acting as an E3 ubiquitin protein ligase or as a ubiquitin-ubiquitin ligase promoting elongation of ubiquitin chains on proteins.</text>
</comment>
<evidence type="ECO:0000313" key="21">
    <source>
        <dbReference type="Proteomes" id="UP000660729"/>
    </source>
</evidence>
<evidence type="ECO:0000256" key="3">
    <source>
        <dbReference type="ARBA" id="ARBA00003697"/>
    </source>
</evidence>
<evidence type="ECO:0000259" key="18">
    <source>
        <dbReference type="PROSITE" id="PS50072"/>
    </source>
</evidence>
<dbReference type="Proteomes" id="UP000660729">
    <property type="component" value="Unassembled WGS sequence"/>
</dbReference>
<feature type="domain" description="U-box" evidence="19">
    <location>
        <begin position="203"/>
        <end position="276"/>
    </location>
</feature>
<dbReference type="Gene3D" id="2.40.100.10">
    <property type="entry name" value="Cyclophilin-like"/>
    <property type="match status" value="1"/>
</dbReference>
<gene>
    <name evidence="20" type="ORF">HII31_04228</name>
</gene>
<dbReference type="SMART" id="SM00504">
    <property type="entry name" value="Ubox"/>
    <property type="match status" value="1"/>
</dbReference>
<evidence type="ECO:0000256" key="4">
    <source>
        <dbReference type="ARBA" id="ARBA00004123"/>
    </source>
</evidence>
<keyword evidence="9" id="KW-0808">Transferase</keyword>
<dbReference type="Gene3D" id="3.30.40.10">
    <property type="entry name" value="Zinc/RING finger domain, C3HC4 (zinc finger)"/>
    <property type="match status" value="1"/>
</dbReference>
<proteinExistence type="inferred from homology"/>
<evidence type="ECO:0000256" key="12">
    <source>
        <dbReference type="ARBA" id="ARBA00023235"/>
    </source>
</evidence>
<dbReference type="PANTHER" id="PTHR45625">
    <property type="entry name" value="PEPTIDYL-PROLYL CIS-TRANS ISOMERASE-RELATED"/>
    <property type="match status" value="1"/>
</dbReference>
<feature type="compositionally biased region" description="Acidic residues" evidence="17">
    <location>
        <begin position="689"/>
        <end position="702"/>
    </location>
</feature>
<dbReference type="EC" id="5.2.1.8" evidence="7"/>
<evidence type="ECO:0000256" key="7">
    <source>
        <dbReference type="ARBA" id="ARBA00013194"/>
    </source>
</evidence>